<accession>A0A972GQS1</accession>
<proteinExistence type="predicted"/>
<organism evidence="1 2">
    <name type="scientific">Paenibacillus foliorum</name>
    <dbReference type="NCBI Taxonomy" id="2654974"/>
    <lineage>
        <taxon>Bacteria</taxon>
        <taxon>Bacillati</taxon>
        <taxon>Bacillota</taxon>
        <taxon>Bacilli</taxon>
        <taxon>Bacillales</taxon>
        <taxon>Paenibacillaceae</taxon>
        <taxon>Paenibacillus</taxon>
    </lineage>
</organism>
<dbReference type="AlphaFoldDB" id="A0A972GQS1"/>
<name>A0A972GQS1_9BACL</name>
<sequence length="117" mass="13290">MIKEVRVSGGAFIIELQGEFTKDAEQPLMSLRDWKQGLGENVRVLIFDFQQVSSISSRGITLLMRIACWGAEGNYQAFGHGVAEHYQKLFRLLGLTQFMMIYPDEYSILQRVEGVAD</sequence>
<dbReference type="Gene3D" id="3.30.750.24">
    <property type="entry name" value="STAS domain"/>
    <property type="match status" value="1"/>
</dbReference>
<dbReference type="SUPFAM" id="SSF52091">
    <property type="entry name" value="SpoIIaa-like"/>
    <property type="match status" value="1"/>
</dbReference>
<evidence type="ECO:0000313" key="1">
    <source>
        <dbReference type="EMBL" id="NOU95156.1"/>
    </source>
</evidence>
<evidence type="ECO:0000313" key="2">
    <source>
        <dbReference type="Proteomes" id="UP000641588"/>
    </source>
</evidence>
<keyword evidence="2" id="KW-1185">Reference proteome</keyword>
<gene>
    <name evidence="1" type="ORF">GC093_18275</name>
</gene>
<dbReference type="EMBL" id="WHOD01000067">
    <property type="protein sequence ID" value="NOU95156.1"/>
    <property type="molecule type" value="Genomic_DNA"/>
</dbReference>
<comment type="caution">
    <text evidence="1">The sequence shown here is derived from an EMBL/GenBank/DDBJ whole genome shotgun (WGS) entry which is preliminary data.</text>
</comment>
<dbReference type="Proteomes" id="UP000641588">
    <property type="component" value="Unassembled WGS sequence"/>
</dbReference>
<dbReference type="InterPro" id="IPR036513">
    <property type="entry name" value="STAS_dom_sf"/>
</dbReference>
<dbReference type="CDD" id="cd07043">
    <property type="entry name" value="STAS_anti-anti-sigma_factors"/>
    <property type="match status" value="1"/>
</dbReference>
<protein>
    <submittedName>
        <fullName evidence="1">Anti-sigma factor antagonist</fullName>
    </submittedName>
</protein>
<reference evidence="1" key="1">
    <citation type="submission" date="2019-10" db="EMBL/GenBank/DDBJ databases">
        <title>Description of Paenibacillus glebae sp. nov.</title>
        <authorList>
            <person name="Carlier A."/>
            <person name="Qi S."/>
        </authorList>
    </citation>
    <scope>NUCLEOTIDE SEQUENCE</scope>
    <source>
        <strain evidence="1">LMG 31456</strain>
    </source>
</reference>